<evidence type="ECO:0000256" key="4">
    <source>
        <dbReference type="RuleBase" id="RU362118"/>
    </source>
</evidence>
<protein>
    <submittedName>
        <fullName evidence="6">Cystathionine beta-lyase MetC</fullName>
        <ecNumber evidence="6">4.4.1.8</ecNumber>
    </submittedName>
</protein>
<dbReference type="Gene3D" id="3.40.640.10">
    <property type="entry name" value="Type I PLP-dependent aspartate aminotransferase-like (Major domain)"/>
    <property type="match status" value="1"/>
</dbReference>
<name>A0A2R8BQB3_9RHOB</name>
<dbReference type="InterPro" id="IPR000277">
    <property type="entry name" value="Cys/Met-Metab_PyrdxlP-dep_enz"/>
</dbReference>
<dbReference type="InterPro" id="IPR015422">
    <property type="entry name" value="PyrdxlP-dep_Trfase_small"/>
</dbReference>
<dbReference type="GO" id="GO:0019346">
    <property type="term" value="P:transsulfuration"/>
    <property type="evidence" value="ECO:0007669"/>
    <property type="project" value="InterPro"/>
</dbReference>
<comment type="cofactor">
    <cofactor evidence="1 4">
        <name>pyridoxal 5'-phosphate</name>
        <dbReference type="ChEBI" id="CHEBI:597326"/>
    </cofactor>
</comment>
<evidence type="ECO:0000313" key="6">
    <source>
        <dbReference type="EMBL" id="SPJ22315.1"/>
    </source>
</evidence>
<keyword evidence="6" id="KW-0456">Lyase</keyword>
<dbReference type="InterPro" id="IPR015424">
    <property type="entry name" value="PyrdxlP-dep_Trfase"/>
</dbReference>
<dbReference type="PIRSF" id="PIRSF001434">
    <property type="entry name" value="CGS"/>
    <property type="match status" value="1"/>
</dbReference>
<dbReference type="CDD" id="cd00614">
    <property type="entry name" value="CGS_like"/>
    <property type="match status" value="1"/>
</dbReference>
<dbReference type="InterPro" id="IPR015421">
    <property type="entry name" value="PyrdxlP-dep_Trfase_major"/>
</dbReference>
<dbReference type="GO" id="GO:0005737">
    <property type="term" value="C:cytoplasm"/>
    <property type="evidence" value="ECO:0007669"/>
    <property type="project" value="TreeGrafter"/>
</dbReference>
<sequence>MSIFDRLFGTSRLVDRPALPAPSTTNPMATQVRRTPWPGGTGRAVGTPIQPSVVYGAESPDALDAIYEGREEGFTYAREAHPNAALLAQKIDAMEGLSGGMIMGSGMAAVSAALMGILKQGDHVIGADRLYGRSLRMMSEELPRMGIATTLADPTDVEALRAAIRPETRMILIEVVSNPTLRIADLKGIAKIAKEAGILLAVDNTFTTPRAVRARDFGADIVIHSVTKLLAGHSDATLGYVGATDSALMDRMRVFAVTLGLTPSPFDCWLAERGLYSFDLRYDRAEENAAKLAAHIDGLPGVTRVIYPGRADHPDHERARDLLKGRFGNMVTFEIAGGRDAANRLVRAARNIAFAPTLGDVGTTISHPATSSHRALSPEDREAKGLGEGTFRVSVGVEPAQLLCSEFETAIRSAANG</sequence>
<dbReference type="GO" id="GO:0030170">
    <property type="term" value="F:pyridoxal phosphate binding"/>
    <property type="evidence" value="ECO:0007669"/>
    <property type="project" value="InterPro"/>
</dbReference>
<dbReference type="EC" id="4.4.1.8" evidence="6"/>
<accession>A0A2R8BQB3</accession>
<feature type="compositionally biased region" description="Polar residues" evidence="5">
    <location>
        <begin position="22"/>
        <end position="33"/>
    </location>
</feature>
<comment type="similarity">
    <text evidence="4">Belongs to the trans-sulfuration enzymes family.</text>
</comment>
<feature type="modified residue" description="N6-(pyridoxal phosphate)lysine" evidence="3">
    <location>
        <position position="228"/>
    </location>
</feature>
<proteinExistence type="inferred from homology"/>
<organism evidence="6 7">
    <name type="scientific">Palleronia abyssalis</name>
    <dbReference type="NCBI Taxonomy" id="1501240"/>
    <lineage>
        <taxon>Bacteria</taxon>
        <taxon>Pseudomonadati</taxon>
        <taxon>Pseudomonadota</taxon>
        <taxon>Alphaproteobacteria</taxon>
        <taxon>Rhodobacterales</taxon>
        <taxon>Roseobacteraceae</taxon>
        <taxon>Palleronia</taxon>
    </lineage>
</organism>
<dbReference type="Pfam" id="PF01053">
    <property type="entry name" value="Cys_Met_Meta_PP"/>
    <property type="match status" value="1"/>
</dbReference>
<keyword evidence="2 3" id="KW-0663">Pyridoxal phosphate</keyword>
<dbReference type="AlphaFoldDB" id="A0A2R8BQB3"/>
<evidence type="ECO:0000256" key="2">
    <source>
        <dbReference type="ARBA" id="ARBA00022898"/>
    </source>
</evidence>
<evidence type="ECO:0000313" key="7">
    <source>
        <dbReference type="Proteomes" id="UP000244912"/>
    </source>
</evidence>
<dbReference type="SUPFAM" id="SSF53383">
    <property type="entry name" value="PLP-dependent transferases"/>
    <property type="match status" value="1"/>
</dbReference>
<evidence type="ECO:0000256" key="3">
    <source>
        <dbReference type="PIRSR" id="PIRSR001434-2"/>
    </source>
</evidence>
<dbReference type="Gene3D" id="3.90.1150.10">
    <property type="entry name" value="Aspartate Aminotransferase, domain 1"/>
    <property type="match status" value="1"/>
</dbReference>
<reference evidence="6 7" key="1">
    <citation type="submission" date="2018-03" db="EMBL/GenBank/DDBJ databases">
        <authorList>
            <person name="Keele B.F."/>
        </authorList>
    </citation>
    <scope>NUCLEOTIDE SEQUENCE [LARGE SCALE GENOMIC DNA]</scope>
    <source>
        <strain evidence="6 7">CECT 8504</strain>
    </source>
</reference>
<dbReference type="FunFam" id="3.40.640.10:FF:000046">
    <property type="entry name" value="Cystathionine gamma-lyase"/>
    <property type="match status" value="1"/>
</dbReference>
<feature type="region of interest" description="Disordered" evidence="5">
    <location>
        <begin position="15"/>
        <end position="44"/>
    </location>
</feature>
<dbReference type="GO" id="GO:0016846">
    <property type="term" value="F:carbon-sulfur lyase activity"/>
    <property type="evidence" value="ECO:0007669"/>
    <property type="project" value="TreeGrafter"/>
</dbReference>
<gene>
    <name evidence="6" type="primary">metC</name>
    <name evidence="6" type="ORF">PAA8504_00105</name>
</gene>
<dbReference type="Proteomes" id="UP000244912">
    <property type="component" value="Unassembled WGS sequence"/>
</dbReference>
<keyword evidence="7" id="KW-1185">Reference proteome</keyword>
<dbReference type="PANTHER" id="PTHR11808">
    <property type="entry name" value="TRANS-SULFURATION ENZYME FAMILY MEMBER"/>
    <property type="match status" value="1"/>
</dbReference>
<dbReference type="EMBL" id="ONZF01000001">
    <property type="protein sequence ID" value="SPJ22315.1"/>
    <property type="molecule type" value="Genomic_DNA"/>
</dbReference>
<evidence type="ECO:0000256" key="1">
    <source>
        <dbReference type="ARBA" id="ARBA00001933"/>
    </source>
</evidence>
<evidence type="ECO:0000256" key="5">
    <source>
        <dbReference type="SAM" id="MobiDB-lite"/>
    </source>
</evidence>